<dbReference type="OrthoDB" id="70030at2759"/>
<dbReference type="GO" id="GO:0061617">
    <property type="term" value="C:MICOS complex"/>
    <property type="evidence" value="ECO:0007669"/>
    <property type="project" value="TreeGrafter"/>
</dbReference>
<keyword evidence="5" id="KW-1185">Reference proteome</keyword>
<sequence length="140" mass="15858">MLIWLMVSYRYTPPPPPQSKPSSPSEQAPLSGPVEAIAREIQAEELQRLKDFYERRLQSLENNNKELYQTTTEQFAHAVEEVESKFLKATQPPICQGLEEAVMKCYQQNPKQTLLCSAEVKAFAACVQSQREKVLSKKGG</sequence>
<dbReference type="Proteomes" id="UP000014760">
    <property type="component" value="Unassembled WGS sequence"/>
</dbReference>
<evidence type="ECO:0000256" key="2">
    <source>
        <dbReference type="SAM" id="MobiDB-lite"/>
    </source>
</evidence>
<dbReference type="EMBL" id="AMQN01014982">
    <property type="status" value="NOT_ANNOTATED_CDS"/>
    <property type="molecule type" value="Genomic_DNA"/>
</dbReference>
<dbReference type="HOGENOM" id="CLU_1837006_0_0_1"/>
<dbReference type="PANTHER" id="PTHR21588:SF18">
    <property type="entry name" value="MICOS COMPLEX SUBUNIT MIC19"/>
    <property type="match status" value="1"/>
</dbReference>
<gene>
    <name evidence="3" type="ORF">CAPTEDRAFT_168958</name>
</gene>
<evidence type="ECO:0000313" key="3">
    <source>
        <dbReference type="EMBL" id="ELT89200.1"/>
    </source>
</evidence>
<feature type="region of interest" description="Disordered" evidence="2">
    <location>
        <begin position="13"/>
        <end position="33"/>
    </location>
</feature>
<evidence type="ECO:0000313" key="4">
    <source>
        <dbReference type="EnsemblMetazoa" id="CapteP168958"/>
    </source>
</evidence>
<evidence type="ECO:0000313" key="5">
    <source>
        <dbReference type="Proteomes" id="UP000014760"/>
    </source>
</evidence>
<dbReference type="STRING" id="283909.R7T6P9"/>
<reference evidence="5" key="1">
    <citation type="submission" date="2012-12" db="EMBL/GenBank/DDBJ databases">
        <authorList>
            <person name="Hellsten U."/>
            <person name="Grimwood J."/>
            <person name="Chapman J.A."/>
            <person name="Shapiro H."/>
            <person name="Aerts A."/>
            <person name="Otillar R.P."/>
            <person name="Terry A.Y."/>
            <person name="Boore J.L."/>
            <person name="Simakov O."/>
            <person name="Marletaz F."/>
            <person name="Cho S.-J."/>
            <person name="Edsinger-Gonzales E."/>
            <person name="Havlak P."/>
            <person name="Kuo D.-H."/>
            <person name="Larsson T."/>
            <person name="Lv J."/>
            <person name="Arendt D."/>
            <person name="Savage R."/>
            <person name="Osoegawa K."/>
            <person name="de Jong P."/>
            <person name="Lindberg D.R."/>
            <person name="Seaver E.C."/>
            <person name="Weisblat D.A."/>
            <person name="Putnam N.H."/>
            <person name="Grigoriev I.V."/>
            <person name="Rokhsar D.S."/>
        </authorList>
    </citation>
    <scope>NUCLEOTIDE SEQUENCE</scope>
    <source>
        <strain evidence="5">I ESC-2004</strain>
    </source>
</reference>
<proteinExistence type="predicted"/>
<evidence type="ECO:0008006" key="6">
    <source>
        <dbReference type="Google" id="ProtNLM"/>
    </source>
</evidence>
<dbReference type="EMBL" id="KB311483">
    <property type="protein sequence ID" value="ELT89200.1"/>
    <property type="molecule type" value="Genomic_DNA"/>
</dbReference>
<dbReference type="OMA" id="MGNSETR"/>
<dbReference type="AlphaFoldDB" id="R7T6P9"/>
<keyword evidence="1" id="KW-0175">Coiled coil</keyword>
<organism evidence="3">
    <name type="scientific">Capitella teleta</name>
    <name type="common">Polychaete worm</name>
    <dbReference type="NCBI Taxonomy" id="283909"/>
    <lineage>
        <taxon>Eukaryota</taxon>
        <taxon>Metazoa</taxon>
        <taxon>Spiralia</taxon>
        <taxon>Lophotrochozoa</taxon>
        <taxon>Annelida</taxon>
        <taxon>Polychaeta</taxon>
        <taxon>Sedentaria</taxon>
        <taxon>Scolecida</taxon>
        <taxon>Capitellidae</taxon>
        <taxon>Capitella</taxon>
    </lineage>
</organism>
<feature type="coiled-coil region" evidence="1">
    <location>
        <begin position="43"/>
        <end position="70"/>
    </location>
</feature>
<accession>R7T6P9</accession>
<reference evidence="4" key="3">
    <citation type="submission" date="2015-06" db="UniProtKB">
        <authorList>
            <consortium name="EnsemblMetazoa"/>
        </authorList>
    </citation>
    <scope>IDENTIFICATION</scope>
</reference>
<dbReference type="PANTHER" id="PTHR21588">
    <property type="entry name" value="COILED-COIL-HELIX-COILED-COIL-HELIX DOMAIN CONTAINING 6"/>
    <property type="match status" value="1"/>
</dbReference>
<dbReference type="Pfam" id="PF07956">
    <property type="entry name" value="DUF1690"/>
    <property type="match status" value="1"/>
</dbReference>
<dbReference type="InterPro" id="IPR052632">
    <property type="entry name" value="MICOS_subunit_Mic19"/>
</dbReference>
<dbReference type="EnsemblMetazoa" id="CapteT168958">
    <property type="protein sequence ID" value="CapteP168958"/>
    <property type="gene ID" value="CapteG168958"/>
</dbReference>
<dbReference type="InterPro" id="IPR012471">
    <property type="entry name" value="DUF1690"/>
</dbReference>
<dbReference type="GO" id="GO:0007007">
    <property type="term" value="P:inner mitochondrial membrane organization"/>
    <property type="evidence" value="ECO:0007669"/>
    <property type="project" value="TreeGrafter"/>
</dbReference>
<protein>
    <recommendedName>
        <fullName evidence="6">CHCH domain-containing protein</fullName>
    </recommendedName>
</protein>
<reference evidence="3 5" key="2">
    <citation type="journal article" date="2013" name="Nature">
        <title>Insights into bilaterian evolution from three spiralian genomes.</title>
        <authorList>
            <person name="Simakov O."/>
            <person name="Marletaz F."/>
            <person name="Cho S.J."/>
            <person name="Edsinger-Gonzales E."/>
            <person name="Havlak P."/>
            <person name="Hellsten U."/>
            <person name="Kuo D.H."/>
            <person name="Larsson T."/>
            <person name="Lv J."/>
            <person name="Arendt D."/>
            <person name="Savage R."/>
            <person name="Osoegawa K."/>
            <person name="de Jong P."/>
            <person name="Grimwood J."/>
            <person name="Chapman J.A."/>
            <person name="Shapiro H."/>
            <person name="Aerts A."/>
            <person name="Otillar R.P."/>
            <person name="Terry A.Y."/>
            <person name="Boore J.L."/>
            <person name="Grigoriev I.V."/>
            <person name="Lindberg D.R."/>
            <person name="Seaver E.C."/>
            <person name="Weisblat D.A."/>
            <person name="Putnam N.H."/>
            <person name="Rokhsar D.S."/>
        </authorList>
    </citation>
    <scope>NUCLEOTIDE SEQUENCE</scope>
    <source>
        <strain evidence="3 5">I ESC-2004</strain>
    </source>
</reference>
<name>R7T6P9_CAPTE</name>
<evidence type="ECO:0000256" key="1">
    <source>
        <dbReference type="SAM" id="Coils"/>
    </source>
</evidence>